<dbReference type="PANTHER" id="PTHR35813:SF1">
    <property type="entry name" value="INNER MEMBRANE PROTEIN YBAN"/>
    <property type="match status" value="1"/>
</dbReference>
<evidence type="ECO:0000256" key="1">
    <source>
        <dbReference type="SAM" id="Phobius"/>
    </source>
</evidence>
<evidence type="ECO:0000313" key="3">
    <source>
        <dbReference type="Proteomes" id="UP000008963"/>
    </source>
</evidence>
<dbReference type="STRING" id="862908.BMS_2427"/>
<organism evidence="2 3">
    <name type="scientific">Halobacteriovorax marinus (strain ATCC BAA-682 / DSM 15412 / SJ)</name>
    <name type="common">Bacteriovorax marinus</name>
    <dbReference type="NCBI Taxonomy" id="862908"/>
    <lineage>
        <taxon>Bacteria</taxon>
        <taxon>Pseudomonadati</taxon>
        <taxon>Bdellovibrionota</taxon>
        <taxon>Bacteriovoracia</taxon>
        <taxon>Bacteriovoracales</taxon>
        <taxon>Halobacteriovoraceae</taxon>
        <taxon>Halobacteriovorax</taxon>
    </lineage>
</organism>
<gene>
    <name evidence="2" type="ordered locus">BMS_2427</name>
</gene>
<dbReference type="Pfam" id="PF04304">
    <property type="entry name" value="DUF454"/>
    <property type="match status" value="1"/>
</dbReference>
<dbReference type="InterPro" id="IPR007401">
    <property type="entry name" value="DUF454"/>
</dbReference>
<sequence>MLAKTSKAIFIAFGFISLLLGVLGIFLPLLPTTPLLILSAFCFSKGSEKLHSWLLSRPKIGGIIKDWEENKVIRPKAKLISAIMIILLFGYTLIFVKVHITIKIISTLIGISVLSFILTRKSA</sequence>
<dbReference type="eggNOG" id="COG2832">
    <property type="taxonomic scope" value="Bacteria"/>
</dbReference>
<dbReference type="Proteomes" id="UP000008963">
    <property type="component" value="Chromosome"/>
</dbReference>
<name>E1X4Z7_HALMS</name>
<keyword evidence="1" id="KW-0472">Membrane</keyword>
<reference evidence="3" key="1">
    <citation type="journal article" date="2013" name="ISME J.">
        <title>A small predatory core genome in the divergent marine Bacteriovorax marinus SJ and the terrestrial Bdellovibrio bacteriovorus.</title>
        <authorList>
            <person name="Crossman L.C."/>
            <person name="Chen H."/>
            <person name="Cerdeno-Tarraga A.M."/>
            <person name="Brooks K."/>
            <person name="Quail M.A."/>
            <person name="Pineiro S.A."/>
            <person name="Hobley L."/>
            <person name="Sockett R.E."/>
            <person name="Bentley S.D."/>
            <person name="Parkhill J."/>
            <person name="Williams H.N."/>
            <person name="Stine O.C."/>
        </authorList>
    </citation>
    <scope>NUCLEOTIDE SEQUENCE [LARGE SCALE GENOMIC DNA]</scope>
    <source>
        <strain evidence="3">ATCC BAA-682 / DSM 15412 / SJ</strain>
    </source>
</reference>
<proteinExistence type="predicted"/>
<dbReference type="PATRIC" id="fig|862908.3.peg.2313"/>
<dbReference type="PANTHER" id="PTHR35813">
    <property type="entry name" value="INNER MEMBRANE PROTEIN YBAN"/>
    <property type="match status" value="1"/>
</dbReference>
<dbReference type="PIRSF" id="PIRSF016789">
    <property type="entry name" value="DUF454"/>
    <property type="match status" value="1"/>
</dbReference>
<feature type="transmembrane region" description="Helical" evidence="1">
    <location>
        <begin position="100"/>
        <end position="119"/>
    </location>
</feature>
<dbReference type="HOGENOM" id="CLU_113299_0_1_7"/>
<keyword evidence="1" id="KW-0812">Transmembrane</keyword>
<keyword evidence="3" id="KW-1185">Reference proteome</keyword>
<feature type="transmembrane region" description="Helical" evidence="1">
    <location>
        <begin position="9"/>
        <end position="29"/>
    </location>
</feature>
<dbReference type="RefSeq" id="WP_014245000.1">
    <property type="nucleotide sequence ID" value="NC_016620.1"/>
</dbReference>
<protein>
    <submittedName>
        <fullName evidence="2">Membrane protein</fullName>
    </submittedName>
</protein>
<dbReference type="AlphaFoldDB" id="E1X4Z7"/>
<evidence type="ECO:0000313" key="2">
    <source>
        <dbReference type="EMBL" id="CBW27223.1"/>
    </source>
</evidence>
<dbReference type="OrthoDB" id="5295247at2"/>
<accession>E1X4Z7</accession>
<dbReference type="GO" id="GO:0005886">
    <property type="term" value="C:plasma membrane"/>
    <property type="evidence" value="ECO:0007669"/>
    <property type="project" value="TreeGrafter"/>
</dbReference>
<keyword evidence="1" id="KW-1133">Transmembrane helix</keyword>
<dbReference type="EMBL" id="FQ312005">
    <property type="protein sequence ID" value="CBW27223.1"/>
    <property type="molecule type" value="Genomic_DNA"/>
</dbReference>
<dbReference type="KEGG" id="bmx:BMS_2427"/>
<feature type="transmembrane region" description="Helical" evidence="1">
    <location>
        <begin position="77"/>
        <end position="94"/>
    </location>
</feature>